<keyword evidence="3" id="KW-0521">NADP</keyword>
<evidence type="ECO:0000259" key="8">
    <source>
        <dbReference type="SMART" id="SM01003"/>
    </source>
</evidence>
<dbReference type="PANTHER" id="PTHR10160:SF19">
    <property type="entry name" value="PROTON-TRANSLOCATING NAD(P)(+) TRANSHYDROGENASE"/>
    <property type="match status" value="1"/>
</dbReference>
<protein>
    <recommendedName>
        <fullName evidence="1">proton-translocating NAD(P)(+) transhydrogenase</fullName>
        <ecNumber evidence="1">7.1.1.1</ecNumber>
    </recommendedName>
</protein>
<dbReference type="EMBL" id="UINC01000011">
    <property type="protein sequence ID" value="SUZ47335.1"/>
    <property type="molecule type" value="Genomic_DNA"/>
</dbReference>
<keyword evidence="4" id="KW-1278">Translocase</keyword>
<dbReference type="GO" id="GO:0050661">
    <property type="term" value="F:NADP binding"/>
    <property type="evidence" value="ECO:0007669"/>
    <property type="project" value="TreeGrafter"/>
</dbReference>
<evidence type="ECO:0000256" key="5">
    <source>
        <dbReference type="ARBA" id="ARBA00023027"/>
    </source>
</evidence>
<dbReference type="GO" id="GO:0005886">
    <property type="term" value="C:plasma membrane"/>
    <property type="evidence" value="ECO:0007669"/>
    <property type="project" value="TreeGrafter"/>
</dbReference>
<keyword evidence="2" id="KW-0547">Nucleotide-binding</keyword>
<evidence type="ECO:0000259" key="7">
    <source>
        <dbReference type="SMART" id="SM01002"/>
    </source>
</evidence>
<dbReference type="CDD" id="cd05304">
    <property type="entry name" value="Rubrum_tdh"/>
    <property type="match status" value="1"/>
</dbReference>
<dbReference type="InterPro" id="IPR007886">
    <property type="entry name" value="AlaDH/PNT_N"/>
</dbReference>
<dbReference type="GO" id="GO:0008750">
    <property type="term" value="F:proton-translocating NAD(P)+ transhydrogenase activity"/>
    <property type="evidence" value="ECO:0007669"/>
    <property type="project" value="UniProtKB-EC"/>
</dbReference>
<dbReference type="NCBIfam" id="NF006942">
    <property type="entry name" value="PRK09424.1"/>
    <property type="match status" value="1"/>
</dbReference>
<dbReference type="SUPFAM" id="SSF51735">
    <property type="entry name" value="NAD(P)-binding Rossmann-fold domains"/>
    <property type="match status" value="1"/>
</dbReference>
<dbReference type="Pfam" id="PF01262">
    <property type="entry name" value="AlaDh_PNT_C"/>
    <property type="match status" value="1"/>
</dbReference>
<dbReference type="PANTHER" id="PTHR10160">
    <property type="entry name" value="NAD(P) TRANSHYDROGENASE"/>
    <property type="match status" value="1"/>
</dbReference>
<reference evidence="9" key="1">
    <citation type="submission" date="2018-05" db="EMBL/GenBank/DDBJ databases">
        <authorList>
            <person name="Lanie J.A."/>
            <person name="Ng W.-L."/>
            <person name="Kazmierczak K.M."/>
            <person name="Andrzejewski T.M."/>
            <person name="Davidsen T.M."/>
            <person name="Wayne K.J."/>
            <person name="Tettelin H."/>
            <person name="Glass J.I."/>
            <person name="Rusch D."/>
            <person name="Podicherti R."/>
            <person name="Tsui H.-C.T."/>
            <person name="Winkler M.E."/>
        </authorList>
    </citation>
    <scope>NUCLEOTIDE SEQUENCE</scope>
</reference>
<sequence>VHEKEATVKIAVLRESRPFERRVALVPESCQKLIKSGFAVGVETGAGLRAGYSDEAYQESGATVESAVEGLVRSANLLLTVNAPENDADNARRVITWMRDGAFVLGSLMPLRNLSDIESLAESGAVAFSTDAIPRTTRAQSMDTLSSMNSIAGYKGVLLAAAELGKYFPMLSSAAGTVFPAKVFVIGAAVAGLQALATAKRLGAAVTATDVRPEVKEQIESVGGKYVGIELTEDASAGGGYAKELSEEDQARQREMLVEQVARSDVVITTALIGGVFAPTLVTAEMVASMQPGSVLVDLAADGGGNCELSSPGETIEAHGVRILAPLNLASTMPDHASLLFSRNLTNFLEAFSEEGEFKLDLEDEIQVGCLITRGGEIVHERTREAVTKHKEGSSP</sequence>
<dbReference type="EC" id="7.1.1.1" evidence="1"/>
<evidence type="ECO:0000256" key="4">
    <source>
        <dbReference type="ARBA" id="ARBA00022967"/>
    </source>
</evidence>
<dbReference type="SMART" id="SM01002">
    <property type="entry name" value="AlaDh_PNT_C"/>
    <property type="match status" value="1"/>
</dbReference>
<evidence type="ECO:0000256" key="3">
    <source>
        <dbReference type="ARBA" id="ARBA00022857"/>
    </source>
</evidence>
<keyword evidence="5" id="KW-0520">NAD</keyword>
<dbReference type="GO" id="GO:0006740">
    <property type="term" value="P:NADPH regeneration"/>
    <property type="evidence" value="ECO:0007669"/>
    <property type="project" value="TreeGrafter"/>
</dbReference>
<evidence type="ECO:0000313" key="9">
    <source>
        <dbReference type="EMBL" id="SUZ47335.1"/>
    </source>
</evidence>
<proteinExistence type="predicted"/>
<gene>
    <name evidence="9" type="ORF">METZ01_LOCUS189</name>
</gene>
<dbReference type="Pfam" id="PF05222">
    <property type="entry name" value="AlaDh_PNT_N"/>
    <property type="match status" value="1"/>
</dbReference>
<dbReference type="AlphaFoldDB" id="A0A381MYK4"/>
<evidence type="ECO:0000256" key="6">
    <source>
        <dbReference type="ARBA" id="ARBA00048202"/>
    </source>
</evidence>
<dbReference type="Gene3D" id="3.40.50.720">
    <property type="entry name" value="NAD(P)-binding Rossmann-like Domain"/>
    <property type="match status" value="2"/>
</dbReference>
<dbReference type="InterPro" id="IPR036291">
    <property type="entry name" value="NAD(P)-bd_dom_sf"/>
</dbReference>
<dbReference type="InterPro" id="IPR007698">
    <property type="entry name" value="AlaDH/PNT_NAD(H)-bd"/>
</dbReference>
<feature type="non-terminal residue" evidence="9">
    <location>
        <position position="1"/>
    </location>
</feature>
<accession>A0A381MYK4</accession>
<evidence type="ECO:0000256" key="1">
    <source>
        <dbReference type="ARBA" id="ARBA00012943"/>
    </source>
</evidence>
<dbReference type="SUPFAM" id="SSF52283">
    <property type="entry name" value="Formate/glycerate dehydrogenase catalytic domain-like"/>
    <property type="match status" value="1"/>
</dbReference>
<comment type="catalytic activity">
    <reaction evidence="6">
        <text>NAD(+) + NADPH + H(+)(in) = NADH + NADP(+) + H(+)(out)</text>
        <dbReference type="Rhea" id="RHEA:47992"/>
        <dbReference type="ChEBI" id="CHEBI:15378"/>
        <dbReference type="ChEBI" id="CHEBI:57540"/>
        <dbReference type="ChEBI" id="CHEBI:57783"/>
        <dbReference type="ChEBI" id="CHEBI:57945"/>
        <dbReference type="ChEBI" id="CHEBI:58349"/>
        <dbReference type="EC" id="7.1.1.1"/>
    </reaction>
</comment>
<organism evidence="9">
    <name type="scientific">marine metagenome</name>
    <dbReference type="NCBI Taxonomy" id="408172"/>
    <lineage>
        <taxon>unclassified sequences</taxon>
        <taxon>metagenomes</taxon>
        <taxon>ecological metagenomes</taxon>
    </lineage>
</organism>
<feature type="domain" description="Alanine dehydrogenase/pyridine nucleotide transhydrogenase N-terminal" evidence="8">
    <location>
        <begin position="11"/>
        <end position="152"/>
    </location>
</feature>
<dbReference type="SMART" id="SM01003">
    <property type="entry name" value="AlaDh_PNT_N"/>
    <property type="match status" value="1"/>
</dbReference>
<evidence type="ECO:0000256" key="2">
    <source>
        <dbReference type="ARBA" id="ARBA00022741"/>
    </source>
</evidence>
<feature type="domain" description="Alanine dehydrogenase/pyridine nucleotide transhydrogenase NAD(H)-binding" evidence="7">
    <location>
        <begin position="161"/>
        <end position="325"/>
    </location>
</feature>
<name>A0A381MYK4_9ZZZZ</name>